<dbReference type="PANTHER" id="PTHR43591">
    <property type="entry name" value="METHYLTRANSFERASE"/>
    <property type="match status" value="1"/>
</dbReference>
<evidence type="ECO:0000259" key="1">
    <source>
        <dbReference type="Pfam" id="PF08241"/>
    </source>
</evidence>
<name>X1KH05_9ZZZZ</name>
<protein>
    <recommendedName>
        <fullName evidence="1">Methyltransferase type 11 domain-containing protein</fullName>
    </recommendedName>
</protein>
<comment type="caution">
    <text evidence="2">The sequence shown here is derived from an EMBL/GenBank/DDBJ whole genome shotgun (WGS) entry which is preliminary data.</text>
</comment>
<dbReference type="SUPFAM" id="SSF53335">
    <property type="entry name" value="S-adenosyl-L-methionine-dependent methyltransferases"/>
    <property type="match status" value="1"/>
</dbReference>
<sequence length="241" mass="27364">MNYNPIEEEKKWWLIGNKKNRKPKPLPPKHQFAHGHIRSRLYDTLVTLKCDDNSLILEVGCGSGEDAAYVQKASENIIGVDIAPVALKNFLSRGFQGVLADVKELPFHSNSFDYLISSGLLHHLIGQGDLKEYLREFVRITRRGGYVIALEPNLFNPSGFLMNIFNRINPGVTGLVPHEKALSPLYLTKIFSAAGLENVQCISASYVWNRLPLFISKFISKHEDKIRFRKPFNLLGWFVIV</sequence>
<dbReference type="Pfam" id="PF08241">
    <property type="entry name" value="Methyltransf_11"/>
    <property type="match status" value="1"/>
</dbReference>
<feature type="non-terminal residue" evidence="2">
    <location>
        <position position="241"/>
    </location>
</feature>
<feature type="domain" description="Methyltransferase type 11" evidence="1">
    <location>
        <begin position="57"/>
        <end position="148"/>
    </location>
</feature>
<dbReference type="InterPro" id="IPR013216">
    <property type="entry name" value="Methyltransf_11"/>
</dbReference>
<gene>
    <name evidence="2" type="ORF">S03H2_56805</name>
</gene>
<dbReference type="Gene3D" id="3.40.50.150">
    <property type="entry name" value="Vaccinia Virus protein VP39"/>
    <property type="match status" value="1"/>
</dbReference>
<proteinExistence type="predicted"/>
<dbReference type="EMBL" id="BARU01036375">
    <property type="protein sequence ID" value="GAH89429.1"/>
    <property type="molecule type" value="Genomic_DNA"/>
</dbReference>
<dbReference type="PANTHER" id="PTHR43591:SF78">
    <property type="entry name" value="SLR0407 PROTEIN"/>
    <property type="match status" value="1"/>
</dbReference>
<dbReference type="CDD" id="cd02440">
    <property type="entry name" value="AdoMet_MTases"/>
    <property type="match status" value="1"/>
</dbReference>
<reference evidence="2" key="1">
    <citation type="journal article" date="2014" name="Front. Microbiol.">
        <title>High frequency of phylogenetically diverse reductive dehalogenase-homologous genes in deep subseafloor sedimentary metagenomes.</title>
        <authorList>
            <person name="Kawai M."/>
            <person name="Futagami T."/>
            <person name="Toyoda A."/>
            <person name="Takaki Y."/>
            <person name="Nishi S."/>
            <person name="Hori S."/>
            <person name="Arai W."/>
            <person name="Tsubouchi T."/>
            <person name="Morono Y."/>
            <person name="Uchiyama I."/>
            <person name="Ito T."/>
            <person name="Fujiyama A."/>
            <person name="Inagaki F."/>
            <person name="Takami H."/>
        </authorList>
    </citation>
    <scope>NUCLEOTIDE SEQUENCE</scope>
    <source>
        <strain evidence="2">Expedition CK06-06</strain>
    </source>
</reference>
<organism evidence="2">
    <name type="scientific">marine sediment metagenome</name>
    <dbReference type="NCBI Taxonomy" id="412755"/>
    <lineage>
        <taxon>unclassified sequences</taxon>
        <taxon>metagenomes</taxon>
        <taxon>ecological metagenomes</taxon>
    </lineage>
</organism>
<dbReference type="InterPro" id="IPR029063">
    <property type="entry name" value="SAM-dependent_MTases_sf"/>
</dbReference>
<dbReference type="AlphaFoldDB" id="X1KH05"/>
<evidence type="ECO:0000313" key="2">
    <source>
        <dbReference type="EMBL" id="GAH89429.1"/>
    </source>
</evidence>
<dbReference type="GO" id="GO:0008757">
    <property type="term" value="F:S-adenosylmethionine-dependent methyltransferase activity"/>
    <property type="evidence" value="ECO:0007669"/>
    <property type="project" value="InterPro"/>
</dbReference>
<accession>X1KH05</accession>